<feature type="region of interest" description="Disordered" evidence="1">
    <location>
        <begin position="1"/>
        <end position="20"/>
    </location>
</feature>
<dbReference type="AlphaFoldDB" id="A0A0S2FCB2"/>
<dbReference type="EMBL" id="CP011129">
    <property type="protein sequence ID" value="ALN81177.1"/>
    <property type="molecule type" value="Genomic_DNA"/>
</dbReference>
<dbReference type="KEGG" id="lab:LA76x_3049"/>
<gene>
    <name evidence="2" type="ORF">LA76x_3049</name>
</gene>
<accession>A0A0S2FCB2</accession>
<organism evidence="2 3">
    <name type="scientific">Lysobacter antibioticus</name>
    <dbReference type="NCBI Taxonomy" id="84531"/>
    <lineage>
        <taxon>Bacteria</taxon>
        <taxon>Pseudomonadati</taxon>
        <taxon>Pseudomonadota</taxon>
        <taxon>Gammaproteobacteria</taxon>
        <taxon>Lysobacterales</taxon>
        <taxon>Lysobacteraceae</taxon>
        <taxon>Lysobacter</taxon>
    </lineage>
</organism>
<evidence type="ECO:0000313" key="3">
    <source>
        <dbReference type="Proteomes" id="UP000060787"/>
    </source>
</evidence>
<dbReference type="STRING" id="84531.LA76x_3049"/>
<evidence type="ECO:0000313" key="2">
    <source>
        <dbReference type="EMBL" id="ALN81177.1"/>
    </source>
</evidence>
<proteinExistence type="predicted"/>
<evidence type="ECO:0000256" key="1">
    <source>
        <dbReference type="SAM" id="MobiDB-lite"/>
    </source>
</evidence>
<reference evidence="2 3" key="1">
    <citation type="journal article" date="2015" name="BMC Genomics">
        <title>Comparative genomics and metabolic profiling of the genus Lysobacter.</title>
        <authorList>
            <person name="de Bruijn I."/>
            <person name="Cheng X."/>
            <person name="de Jager V."/>
            <person name="Exposito R.G."/>
            <person name="Watrous J."/>
            <person name="Patel N."/>
            <person name="Postma J."/>
            <person name="Dorrestein P.C."/>
            <person name="Kobayashi D."/>
            <person name="Raaijmakers J.M."/>
        </authorList>
    </citation>
    <scope>NUCLEOTIDE SEQUENCE [LARGE SCALE GENOMIC DNA]</scope>
    <source>
        <strain evidence="2 3">76</strain>
    </source>
</reference>
<protein>
    <submittedName>
        <fullName evidence="2">Uncharacterized protein</fullName>
    </submittedName>
</protein>
<dbReference type="Proteomes" id="UP000060787">
    <property type="component" value="Chromosome"/>
</dbReference>
<sequence>MQMHDSDPLTSTGGAVSPLPPPTFRLFDLVWSHAPNGLGAPLSLI</sequence>
<keyword evidence="3" id="KW-1185">Reference proteome</keyword>
<name>A0A0S2FCB2_LYSAN</name>